<keyword evidence="5" id="KW-1185">Reference proteome</keyword>
<evidence type="ECO:0000313" key="5">
    <source>
        <dbReference type="Proteomes" id="UP000215545"/>
    </source>
</evidence>
<dbReference type="EMBL" id="MWSK01000005">
    <property type="protein sequence ID" value="OXS77408.1"/>
    <property type="molecule type" value="Genomic_DNA"/>
</dbReference>
<keyword evidence="1" id="KW-0732">Signal</keyword>
<gene>
    <name evidence="2" type="ORF">B1B05_11230</name>
    <name evidence="3" type="ORF">SAMN05443094_10532</name>
</gene>
<reference evidence="2" key="3">
    <citation type="submission" date="2017-03" db="EMBL/GenBank/DDBJ databases">
        <authorList>
            <person name="Dastager S.G."/>
            <person name="Neurgaonkar P.S."/>
            <person name="Dharne M.S."/>
        </authorList>
    </citation>
    <scope>NUCLEOTIDE SEQUENCE</scope>
    <source>
        <strain evidence="2">DSM 25145</strain>
    </source>
</reference>
<evidence type="ECO:0000256" key="1">
    <source>
        <dbReference type="SAM" id="SignalP"/>
    </source>
</evidence>
<dbReference type="STRING" id="1017273.SAMN05443094_10532"/>
<reference evidence="3 4" key="1">
    <citation type="submission" date="2017-01" db="EMBL/GenBank/DDBJ databases">
        <authorList>
            <person name="Mah S.A."/>
            <person name="Swanson W.J."/>
            <person name="Moy G.W."/>
            <person name="Vacquier V.D."/>
        </authorList>
    </citation>
    <scope>NUCLEOTIDE SEQUENCE [LARGE SCALE GENOMIC DNA]</scope>
    <source>
        <strain evidence="3 4">NIO-1016</strain>
    </source>
</reference>
<dbReference type="EMBL" id="FTLX01000005">
    <property type="protein sequence ID" value="SIR04880.1"/>
    <property type="molecule type" value="Genomic_DNA"/>
</dbReference>
<evidence type="ECO:0000313" key="3">
    <source>
        <dbReference type="EMBL" id="SIR04880.1"/>
    </source>
</evidence>
<protein>
    <recommendedName>
        <fullName evidence="6">YtkA-like</fullName>
    </recommendedName>
</protein>
<accession>A0A1N6XRC9</accession>
<dbReference type="Proteomes" id="UP000215545">
    <property type="component" value="Unassembled WGS sequence"/>
</dbReference>
<feature type="signal peptide" evidence="1">
    <location>
        <begin position="1"/>
        <end position="22"/>
    </location>
</feature>
<feature type="chain" id="PRO_5038597961" description="YtkA-like" evidence="1">
    <location>
        <begin position="23"/>
        <end position="129"/>
    </location>
</feature>
<evidence type="ECO:0008006" key="6">
    <source>
        <dbReference type="Google" id="ProtNLM"/>
    </source>
</evidence>
<sequence length="129" mass="14090">MKKTWVLAGSLLLAGCSLDPDAAQKYVTEEKLKAVIEVSGDRIQVETFPDADVAVFFWQDGEQSKPLAVIEEAEGVFTADQLMSEDGIYFVKADIQTDGQHIMPTKKVVIGDVVEAEVDKPAANVESHH</sequence>
<proteinExistence type="predicted"/>
<reference evidence="5" key="2">
    <citation type="submission" date="2017-03" db="EMBL/GenBank/DDBJ databases">
        <title>Bacillus sp. V-88(T) DSM27956, whole genome shotgun sequencing project.</title>
        <authorList>
            <person name="Dastager S.G."/>
            <person name="Neurgaonkar P.S."/>
            <person name="Dharne M.S."/>
        </authorList>
    </citation>
    <scope>NUCLEOTIDE SEQUENCE [LARGE SCALE GENOMIC DNA]</scope>
    <source>
        <strain evidence="5">DSM 25145</strain>
    </source>
</reference>
<evidence type="ECO:0000313" key="2">
    <source>
        <dbReference type="EMBL" id="OXS77408.1"/>
    </source>
</evidence>
<organism evidence="3 4">
    <name type="scientific">Domibacillus enclensis</name>
    <dbReference type="NCBI Taxonomy" id="1017273"/>
    <lineage>
        <taxon>Bacteria</taxon>
        <taxon>Bacillati</taxon>
        <taxon>Bacillota</taxon>
        <taxon>Bacilli</taxon>
        <taxon>Bacillales</taxon>
        <taxon>Bacillaceae</taxon>
        <taxon>Domibacillus</taxon>
    </lineage>
</organism>
<dbReference type="AlphaFoldDB" id="A0A1N6XRC9"/>
<evidence type="ECO:0000313" key="4">
    <source>
        <dbReference type="Proteomes" id="UP000186385"/>
    </source>
</evidence>
<dbReference type="Proteomes" id="UP000186385">
    <property type="component" value="Unassembled WGS sequence"/>
</dbReference>
<dbReference type="OrthoDB" id="2679563at2"/>
<name>A0A1N6XRC9_9BACI</name>
<dbReference type="RefSeq" id="WP_045849199.1">
    <property type="nucleotide sequence ID" value="NZ_FTLX01000005.1"/>
</dbReference>
<dbReference type="PROSITE" id="PS51257">
    <property type="entry name" value="PROKAR_LIPOPROTEIN"/>
    <property type="match status" value="1"/>
</dbReference>